<sequence length="127" mass="14372">MPQVSTIDQPHIDSLTMDMSFSAYNVVGSSSISLRVNFTLHEVLHIPSFHVNLLYISSLIVKSNYVVMFCANTFLIEDLQMLKVISKGRLSQGLNLYEVDPSYSKSNKSYIHETIVCKFVDSKVIHL</sequence>
<dbReference type="EMBL" id="QJKJ01015113">
    <property type="protein sequence ID" value="RDX63051.1"/>
    <property type="molecule type" value="Genomic_DNA"/>
</dbReference>
<keyword evidence="2" id="KW-1185">Reference proteome</keyword>
<feature type="non-terminal residue" evidence="1">
    <location>
        <position position="1"/>
    </location>
</feature>
<name>A0A371EAK8_MUCPR</name>
<organism evidence="1 2">
    <name type="scientific">Mucuna pruriens</name>
    <name type="common">Velvet bean</name>
    <name type="synonym">Dolichos pruriens</name>
    <dbReference type="NCBI Taxonomy" id="157652"/>
    <lineage>
        <taxon>Eukaryota</taxon>
        <taxon>Viridiplantae</taxon>
        <taxon>Streptophyta</taxon>
        <taxon>Embryophyta</taxon>
        <taxon>Tracheophyta</taxon>
        <taxon>Spermatophyta</taxon>
        <taxon>Magnoliopsida</taxon>
        <taxon>eudicotyledons</taxon>
        <taxon>Gunneridae</taxon>
        <taxon>Pentapetalae</taxon>
        <taxon>rosids</taxon>
        <taxon>fabids</taxon>
        <taxon>Fabales</taxon>
        <taxon>Fabaceae</taxon>
        <taxon>Papilionoideae</taxon>
        <taxon>50 kb inversion clade</taxon>
        <taxon>NPAAA clade</taxon>
        <taxon>indigoferoid/millettioid clade</taxon>
        <taxon>Phaseoleae</taxon>
        <taxon>Mucuna</taxon>
    </lineage>
</organism>
<dbReference type="AlphaFoldDB" id="A0A371EAK8"/>
<reference evidence="1" key="1">
    <citation type="submission" date="2018-05" db="EMBL/GenBank/DDBJ databases">
        <title>Draft genome of Mucuna pruriens seed.</title>
        <authorList>
            <person name="Nnadi N.E."/>
            <person name="Vos R."/>
            <person name="Hasami M.H."/>
            <person name="Devisetty U.K."/>
            <person name="Aguiy J.C."/>
        </authorList>
    </citation>
    <scope>NUCLEOTIDE SEQUENCE [LARGE SCALE GENOMIC DNA]</scope>
    <source>
        <strain evidence="1">JCA_2017</strain>
    </source>
</reference>
<comment type="caution">
    <text evidence="1">The sequence shown here is derived from an EMBL/GenBank/DDBJ whole genome shotgun (WGS) entry which is preliminary data.</text>
</comment>
<proteinExistence type="predicted"/>
<protein>
    <submittedName>
        <fullName evidence="1">Uncharacterized protein</fullName>
    </submittedName>
</protein>
<dbReference type="Proteomes" id="UP000257109">
    <property type="component" value="Unassembled WGS sequence"/>
</dbReference>
<gene>
    <name evidence="1" type="ORF">CR513_58556</name>
</gene>
<evidence type="ECO:0000313" key="2">
    <source>
        <dbReference type="Proteomes" id="UP000257109"/>
    </source>
</evidence>
<accession>A0A371EAK8</accession>
<evidence type="ECO:0000313" key="1">
    <source>
        <dbReference type="EMBL" id="RDX63051.1"/>
    </source>
</evidence>